<reference evidence="13" key="3">
    <citation type="submission" date="2021-05" db="UniProtKB">
        <authorList>
            <consortium name="EnsemblPlants"/>
        </authorList>
    </citation>
    <scope>IDENTIFICATION</scope>
    <source>
        <strain evidence="13">cv. B73</strain>
    </source>
</reference>
<dbReference type="CDD" id="cd00086">
    <property type="entry name" value="homeodomain"/>
    <property type="match status" value="1"/>
</dbReference>
<feature type="DNA-binding region" description="Homeobox" evidence="8">
    <location>
        <begin position="55"/>
        <end position="117"/>
    </location>
</feature>
<dbReference type="GO" id="GO:0005634">
    <property type="term" value="C:nucleus"/>
    <property type="evidence" value="ECO:0000318"/>
    <property type="project" value="GO_Central"/>
</dbReference>
<dbReference type="Pfam" id="PF02183">
    <property type="entry name" value="HALZ"/>
    <property type="match status" value="1"/>
</dbReference>
<organism evidence="13 14">
    <name type="scientific">Zea mays</name>
    <name type="common">Maize</name>
    <dbReference type="NCBI Taxonomy" id="4577"/>
    <lineage>
        <taxon>Eukaryota</taxon>
        <taxon>Viridiplantae</taxon>
        <taxon>Streptophyta</taxon>
        <taxon>Embryophyta</taxon>
        <taxon>Tracheophyta</taxon>
        <taxon>Spermatophyta</taxon>
        <taxon>Magnoliopsida</taxon>
        <taxon>Liliopsida</taxon>
        <taxon>Poales</taxon>
        <taxon>Poaceae</taxon>
        <taxon>PACMAD clade</taxon>
        <taxon>Panicoideae</taxon>
        <taxon>Andropogonodae</taxon>
        <taxon>Andropogoneae</taxon>
        <taxon>Tripsacinae</taxon>
        <taxon>Zea</taxon>
    </lineage>
</organism>
<evidence type="ECO:0000313" key="13">
    <source>
        <dbReference type="EnsemblPlants" id="Zm00001eb427650_P001"/>
    </source>
</evidence>
<evidence type="ECO:0000256" key="1">
    <source>
        <dbReference type="ARBA" id="ARBA00004123"/>
    </source>
</evidence>
<evidence type="ECO:0000256" key="10">
    <source>
        <dbReference type="RuleBase" id="RU369038"/>
    </source>
</evidence>
<keyword evidence="5 10" id="KW-0804">Transcription</keyword>
<comment type="subcellular location">
    <subcellularLocation>
        <location evidence="1 8 9">Nucleus</location>
    </subcellularLocation>
</comment>
<dbReference type="PANTHER" id="PTHR24326">
    <property type="entry name" value="HOMEOBOX-LEUCINE ZIPPER PROTEIN"/>
    <property type="match status" value="1"/>
</dbReference>
<dbReference type="SMART" id="SM00389">
    <property type="entry name" value="HOX"/>
    <property type="match status" value="1"/>
</dbReference>
<protein>
    <recommendedName>
        <fullName evidence="10">Homeobox-leucine zipper protein</fullName>
    </recommendedName>
    <alternativeName>
        <fullName evidence="10">HD-ZIP protein</fullName>
    </alternativeName>
    <alternativeName>
        <fullName evidence="10">Homeodomain transcription factor</fullName>
    </alternativeName>
</protein>
<evidence type="ECO:0000256" key="8">
    <source>
        <dbReference type="PROSITE-ProRule" id="PRU00108"/>
    </source>
</evidence>
<evidence type="ECO:0000256" key="11">
    <source>
        <dbReference type="SAM" id="MobiDB-lite"/>
    </source>
</evidence>
<accession>A0A804RND3</accession>
<dbReference type="SUPFAM" id="SSF46689">
    <property type="entry name" value="Homeodomain-like"/>
    <property type="match status" value="1"/>
</dbReference>
<keyword evidence="4 8" id="KW-0371">Homeobox</keyword>
<evidence type="ECO:0000256" key="7">
    <source>
        <dbReference type="ARBA" id="ARBA00025748"/>
    </source>
</evidence>
<dbReference type="GO" id="GO:0045893">
    <property type="term" value="P:positive regulation of DNA-templated transcription"/>
    <property type="evidence" value="ECO:0000318"/>
    <property type="project" value="GO_Central"/>
</dbReference>
<dbReference type="AlphaFoldDB" id="A0A804RND3"/>
<dbReference type="Proteomes" id="UP000007305">
    <property type="component" value="Chromosome 10"/>
</dbReference>
<evidence type="ECO:0000256" key="4">
    <source>
        <dbReference type="ARBA" id="ARBA00023155"/>
    </source>
</evidence>
<keyword evidence="6 8" id="KW-0539">Nucleus</keyword>
<sequence>MDRPGHHQHHFFMPPPPQQQQQQLCVPMMDDPSSFLAELMGVGGGGGGGPSSSARGERKRRFTEEQIRSLESTFRARHGHAKLEPREKAELARELGLQPRQVAIWFQNKRARWRSKQLEHDYAVLRAKFDDLHARVESLRRDKLALSTQLFAWCARVHDQLNELSERLRDREDLAAAGCGGGVTTASSSCCCDGGGGGGEGAEDDKGNVAALGLGCVAVNMEPQESCGLVGSCATPADVSVESECDDHRLDYGDGFPDSYCAMPELWESWPLVEWNAVA</sequence>
<comment type="function">
    <text evidence="10">Transcription factor.</text>
</comment>
<dbReference type="InterPro" id="IPR045224">
    <property type="entry name" value="HDZip_class_I_plant"/>
</dbReference>
<feature type="domain" description="Homeobox" evidence="12">
    <location>
        <begin position="53"/>
        <end position="116"/>
    </location>
</feature>
<dbReference type="PRINTS" id="PR00031">
    <property type="entry name" value="HTHREPRESSR"/>
</dbReference>
<dbReference type="PROSITE" id="PS50071">
    <property type="entry name" value="HOMEOBOX_2"/>
    <property type="match status" value="1"/>
</dbReference>
<evidence type="ECO:0000256" key="3">
    <source>
        <dbReference type="ARBA" id="ARBA00023125"/>
    </source>
</evidence>
<dbReference type="InterPro" id="IPR009057">
    <property type="entry name" value="Homeodomain-like_sf"/>
</dbReference>
<keyword evidence="14" id="KW-1185">Reference proteome</keyword>
<dbReference type="GeneID" id="100857062"/>
<dbReference type="KEGG" id="zma:100857062"/>
<reference evidence="13" key="2">
    <citation type="submission" date="2019-07" db="EMBL/GenBank/DDBJ databases">
        <authorList>
            <person name="Seetharam A."/>
            <person name="Woodhouse M."/>
            <person name="Cannon E."/>
        </authorList>
    </citation>
    <scope>NUCLEOTIDE SEQUENCE [LARGE SCALE GENOMIC DNA]</scope>
    <source>
        <strain evidence="13">cv. B73</strain>
    </source>
</reference>
<feature type="compositionally biased region" description="Basic residues" evidence="11">
    <location>
        <begin position="1"/>
        <end position="10"/>
    </location>
</feature>
<gene>
    <name evidence="13" type="primary">LOC100857062</name>
</gene>
<feature type="region of interest" description="Disordered" evidence="11">
    <location>
        <begin position="1"/>
        <end position="21"/>
    </location>
</feature>
<evidence type="ECO:0000259" key="12">
    <source>
        <dbReference type="PROSITE" id="PS50071"/>
    </source>
</evidence>
<dbReference type="GO" id="GO:0043565">
    <property type="term" value="F:sequence-specific DNA binding"/>
    <property type="evidence" value="ECO:0000318"/>
    <property type="project" value="GO_Central"/>
</dbReference>
<comment type="similarity">
    <text evidence="7 10">Belongs to the HD-ZIP homeobox family. Class I subfamily.</text>
</comment>
<dbReference type="PANTHER" id="PTHR24326:SF234">
    <property type="entry name" value="HOMEOBOX-LEUCINE ZIPPER PROTEIN HOX22"/>
    <property type="match status" value="1"/>
</dbReference>
<keyword evidence="2 10" id="KW-0805">Transcription regulation</keyword>
<evidence type="ECO:0000256" key="9">
    <source>
        <dbReference type="RuleBase" id="RU000682"/>
    </source>
</evidence>
<dbReference type="OrthoDB" id="6159439at2759"/>
<evidence type="ECO:0000313" key="14">
    <source>
        <dbReference type="Proteomes" id="UP000007305"/>
    </source>
</evidence>
<proteinExistence type="inferred from homology"/>
<dbReference type="InterPro" id="IPR003106">
    <property type="entry name" value="Leu_zip_homeo"/>
</dbReference>
<name>A0A804RND3_MAIZE</name>
<dbReference type="InterPro" id="IPR017970">
    <property type="entry name" value="Homeobox_CS"/>
</dbReference>
<dbReference type="Gramene" id="Zm00001eb427650_T001">
    <property type="protein sequence ID" value="Zm00001eb427650_P001"/>
    <property type="gene ID" value="Zm00001eb427650"/>
</dbReference>
<reference evidence="14" key="1">
    <citation type="journal article" date="2009" name="Science">
        <title>The B73 maize genome: complexity, diversity, and dynamics.</title>
        <authorList>
            <person name="Schnable P.S."/>
            <person name="Ware D."/>
            <person name="Fulton R.S."/>
            <person name="Stein J.C."/>
            <person name="Wei F."/>
            <person name="Pasternak S."/>
            <person name="Liang C."/>
            <person name="Zhang J."/>
            <person name="Fulton L."/>
            <person name="Graves T.A."/>
            <person name="Minx P."/>
            <person name="Reily A.D."/>
            <person name="Courtney L."/>
            <person name="Kruchowski S.S."/>
            <person name="Tomlinson C."/>
            <person name="Strong C."/>
            <person name="Delehaunty K."/>
            <person name="Fronick C."/>
            <person name="Courtney B."/>
            <person name="Rock S.M."/>
            <person name="Belter E."/>
            <person name="Du F."/>
            <person name="Kim K."/>
            <person name="Abbott R.M."/>
            <person name="Cotton M."/>
            <person name="Levy A."/>
            <person name="Marchetto P."/>
            <person name="Ochoa K."/>
            <person name="Jackson S.M."/>
            <person name="Gillam B."/>
            <person name="Chen W."/>
            <person name="Yan L."/>
            <person name="Higginbotham J."/>
            <person name="Cardenas M."/>
            <person name="Waligorski J."/>
            <person name="Applebaum E."/>
            <person name="Phelps L."/>
            <person name="Falcone J."/>
            <person name="Kanchi K."/>
            <person name="Thane T."/>
            <person name="Scimone A."/>
            <person name="Thane N."/>
            <person name="Henke J."/>
            <person name="Wang T."/>
            <person name="Ruppert J."/>
            <person name="Shah N."/>
            <person name="Rotter K."/>
            <person name="Hodges J."/>
            <person name="Ingenthron E."/>
            <person name="Cordes M."/>
            <person name="Kohlberg S."/>
            <person name="Sgro J."/>
            <person name="Delgado B."/>
            <person name="Mead K."/>
            <person name="Chinwalla A."/>
            <person name="Leonard S."/>
            <person name="Crouse K."/>
            <person name="Collura K."/>
            <person name="Kudrna D."/>
            <person name="Currie J."/>
            <person name="He R."/>
            <person name="Angelova A."/>
            <person name="Rajasekar S."/>
            <person name="Mueller T."/>
            <person name="Lomeli R."/>
            <person name="Scara G."/>
            <person name="Ko A."/>
            <person name="Delaney K."/>
            <person name="Wissotski M."/>
            <person name="Lopez G."/>
            <person name="Campos D."/>
            <person name="Braidotti M."/>
            <person name="Ashley E."/>
            <person name="Golser W."/>
            <person name="Kim H."/>
            <person name="Lee S."/>
            <person name="Lin J."/>
            <person name="Dujmic Z."/>
            <person name="Kim W."/>
            <person name="Talag J."/>
            <person name="Zuccolo A."/>
            <person name="Fan C."/>
            <person name="Sebastian A."/>
            <person name="Kramer M."/>
            <person name="Spiegel L."/>
            <person name="Nascimento L."/>
            <person name="Zutavern T."/>
            <person name="Miller B."/>
            <person name="Ambroise C."/>
            <person name="Muller S."/>
            <person name="Spooner W."/>
            <person name="Narechania A."/>
            <person name="Ren L."/>
            <person name="Wei S."/>
            <person name="Kumari S."/>
            <person name="Faga B."/>
            <person name="Levy M.J."/>
            <person name="McMahan L."/>
            <person name="Van Buren P."/>
            <person name="Vaughn M.W."/>
            <person name="Ying K."/>
            <person name="Yeh C.-T."/>
            <person name="Emrich S.J."/>
            <person name="Jia Y."/>
            <person name="Kalyanaraman A."/>
            <person name="Hsia A.-P."/>
            <person name="Barbazuk W.B."/>
            <person name="Baucom R.S."/>
            <person name="Brutnell T.P."/>
            <person name="Carpita N.C."/>
            <person name="Chaparro C."/>
            <person name="Chia J.-M."/>
            <person name="Deragon J.-M."/>
            <person name="Estill J.C."/>
            <person name="Fu Y."/>
            <person name="Jeddeloh J.A."/>
            <person name="Han Y."/>
            <person name="Lee H."/>
            <person name="Li P."/>
            <person name="Lisch D.R."/>
            <person name="Liu S."/>
            <person name="Liu Z."/>
            <person name="Nagel D.H."/>
            <person name="McCann M.C."/>
            <person name="SanMiguel P."/>
            <person name="Myers A.M."/>
            <person name="Nettleton D."/>
            <person name="Nguyen J."/>
            <person name="Penning B.W."/>
            <person name="Ponnala L."/>
            <person name="Schneider K.L."/>
            <person name="Schwartz D.C."/>
            <person name="Sharma A."/>
            <person name="Soderlund C."/>
            <person name="Springer N.M."/>
            <person name="Sun Q."/>
            <person name="Wang H."/>
            <person name="Waterman M."/>
            <person name="Westerman R."/>
            <person name="Wolfgruber T.K."/>
            <person name="Yang L."/>
            <person name="Yu Y."/>
            <person name="Zhang L."/>
            <person name="Zhou S."/>
            <person name="Zhu Q."/>
            <person name="Bennetzen J.L."/>
            <person name="Dawe R.K."/>
            <person name="Jiang J."/>
            <person name="Jiang N."/>
            <person name="Presting G.G."/>
            <person name="Wessler S.R."/>
            <person name="Aluru S."/>
            <person name="Martienssen R.A."/>
            <person name="Clifton S.W."/>
            <person name="McCombie W.R."/>
            <person name="Wing R.A."/>
            <person name="Wilson R.K."/>
        </authorList>
    </citation>
    <scope>NUCLEOTIDE SEQUENCE [LARGE SCALE GENOMIC DNA]</scope>
    <source>
        <strain evidence="14">cv. B73</strain>
    </source>
</reference>
<dbReference type="InterPro" id="IPR001356">
    <property type="entry name" value="HD"/>
</dbReference>
<evidence type="ECO:0000256" key="6">
    <source>
        <dbReference type="ARBA" id="ARBA00023242"/>
    </source>
</evidence>
<dbReference type="Gene3D" id="1.10.10.60">
    <property type="entry name" value="Homeodomain-like"/>
    <property type="match status" value="1"/>
</dbReference>
<keyword evidence="3 8" id="KW-0238">DNA-binding</keyword>
<dbReference type="Pfam" id="PF00046">
    <property type="entry name" value="Homeodomain"/>
    <property type="match status" value="1"/>
</dbReference>
<dbReference type="InParanoid" id="A0A804RND3"/>
<dbReference type="EnsemblPlants" id="Zm00001eb427650_T001">
    <property type="protein sequence ID" value="Zm00001eb427650_P001"/>
    <property type="gene ID" value="Zm00001eb427650"/>
</dbReference>
<evidence type="ECO:0000256" key="5">
    <source>
        <dbReference type="ARBA" id="ARBA00023163"/>
    </source>
</evidence>
<dbReference type="InterPro" id="IPR000047">
    <property type="entry name" value="HTH_motif"/>
</dbReference>
<evidence type="ECO:0000256" key="2">
    <source>
        <dbReference type="ARBA" id="ARBA00023015"/>
    </source>
</evidence>
<dbReference type="RefSeq" id="XP_020401242.1">
    <property type="nucleotide sequence ID" value="XM_020545653.3"/>
</dbReference>
<dbReference type="PROSITE" id="PS00027">
    <property type="entry name" value="HOMEOBOX_1"/>
    <property type="match status" value="1"/>
</dbReference>
<dbReference type="GO" id="GO:0000981">
    <property type="term" value="F:DNA-binding transcription factor activity, RNA polymerase II-specific"/>
    <property type="evidence" value="ECO:0007669"/>
    <property type="project" value="UniProtKB-UniRule"/>
</dbReference>